<evidence type="ECO:0000256" key="6">
    <source>
        <dbReference type="ARBA" id="ARBA00022679"/>
    </source>
</evidence>
<accession>A0A0D9X7H3</accession>
<evidence type="ECO:0000256" key="13">
    <source>
        <dbReference type="RuleBase" id="RU363063"/>
    </source>
</evidence>
<keyword evidence="9 13" id="KW-1133">Transmembrane helix</keyword>
<keyword evidence="8 13" id="KW-0735">Signal-anchor</keyword>
<comment type="subcellular location">
    <subcellularLocation>
        <location evidence="2 13">Golgi apparatus membrane</location>
        <topology evidence="2 13">Single-pass type II membrane protein</topology>
    </subcellularLocation>
</comment>
<evidence type="ECO:0000259" key="14">
    <source>
        <dbReference type="Pfam" id="PF13334"/>
    </source>
</evidence>
<dbReference type="GO" id="GO:0010405">
    <property type="term" value="P:arabinogalactan protein metabolic process"/>
    <property type="evidence" value="ECO:0007669"/>
    <property type="project" value="EnsemblPlants"/>
</dbReference>
<dbReference type="Pfam" id="PF01762">
    <property type="entry name" value="Galactosyl_T"/>
    <property type="match status" value="1"/>
</dbReference>
<evidence type="ECO:0000313" key="15">
    <source>
        <dbReference type="EnsemblPlants" id="LPERR08G11050.1"/>
    </source>
</evidence>
<keyword evidence="16" id="KW-1185">Reference proteome</keyword>
<dbReference type="HOGENOM" id="CLU_040730_1_0_1"/>
<comment type="pathway">
    <text evidence="3">Protein modification; protein glycosylation.</text>
</comment>
<keyword evidence="6" id="KW-0808">Transferase</keyword>
<evidence type="ECO:0000256" key="2">
    <source>
        <dbReference type="ARBA" id="ARBA00004323"/>
    </source>
</evidence>
<dbReference type="InterPro" id="IPR002659">
    <property type="entry name" value="Glyco_trans_31"/>
</dbReference>
<evidence type="ECO:0000256" key="12">
    <source>
        <dbReference type="ARBA" id="ARBA00023211"/>
    </source>
</evidence>
<organism evidence="15 16">
    <name type="scientific">Leersia perrieri</name>
    <dbReference type="NCBI Taxonomy" id="77586"/>
    <lineage>
        <taxon>Eukaryota</taxon>
        <taxon>Viridiplantae</taxon>
        <taxon>Streptophyta</taxon>
        <taxon>Embryophyta</taxon>
        <taxon>Tracheophyta</taxon>
        <taxon>Spermatophyta</taxon>
        <taxon>Magnoliopsida</taxon>
        <taxon>Liliopsida</taxon>
        <taxon>Poales</taxon>
        <taxon>Poaceae</taxon>
        <taxon>BOP clade</taxon>
        <taxon>Oryzoideae</taxon>
        <taxon>Oryzeae</taxon>
        <taxon>Oryzinae</taxon>
        <taxon>Leersia</taxon>
    </lineage>
</organism>
<feature type="domain" description="DUF4094" evidence="14">
    <location>
        <begin position="19"/>
        <end position="94"/>
    </location>
</feature>
<comment type="similarity">
    <text evidence="4 13">Belongs to the glycosyltransferase 31 family.</text>
</comment>
<dbReference type="GO" id="GO:1990714">
    <property type="term" value="F:hydroxyproline O-galactosyltransferase activity"/>
    <property type="evidence" value="ECO:0007669"/>
    <property type="project" value="EnsemblPlants"/>
</dbReference>
<dbReference type="PANTHER" id="PTHR11214:SF74">
    <property type="entry name" value="HYDROXYPROLINE O-GALACTOSYLTRANSFERASE HPGT1"/>
    <property type="match status" value="1"/>
</dbReference>
<keyword evidence="12 13" id="KW-0464">Manganese</keyword>
<reference evidence="15" key="3">
    <citation type="submission" date="2015-04" db="UniProtKB">
        <authorList>
            <consortium name="EnsemblPlants"/>
        </authorList>
    </citation>
    <scope>IDENTIFICATION</scope>
</reference>
<sequence length="381" mass="43462">MQIREGTARRGAAAARSPMSAMMLAMFATMASFYVAGRLWQDAQNRVYLIKELDRRTGQGQSAISVDDTLKVVACRQQAKRLSSLEMELASAKHEGFVGKYTYEANGTHSGKRPLIVIGIMTSFGRKNYRDAVRKSWLPTGSMLKKLEEEKGIVVRFIVGRSANQGDTLDREIDEENRSTKDFMILDDHIESEEESPKKTKSFFANAAESFDAEFYAKVNDDIYINVDTLSEMLKEHWDKPRVYIGCMKSGEVFSESTHKWYEPDWWKFGDGKTYFRHASGEMFVLSRAVAQFISINKSVLRTYAHDDVSVGSWLIGLAVKHELCVQLCDEQCLPGEEFCENYVRIKIIQNEVYHLRTMRSKYQTGVLKILFSSAIFCGNR</sequence>
<evidence type="ECO:0000256" key="5">
    <source>
        <dbReference type="ARBA" id="ARBA00022676"/>
    </source>
</evidence>
<evidence type="ECO:0000256" key="8">
    <source>
        <dbReference type="ARBA" id="ARBA00022968"/>
    </source>
</evidence>
<reference evidence="15 16" key="1">
    <citation type="submission" date="2012-08" db="EMBL/GenBank/DDBJ databases">
        <title>Oryza genome evolution.</title>
        <authorList>
            <person name="Wing R.A."/>
        </authorList>
    </citation>
    <scope>NUCLEOTIDE SEQUENCE</scope>
</reference>
<evidence type="ECO:0000256" key="3">
    <source>
        <dbReference type="ARBA" id="ARBA00004922"/>
    </source>
</evidence>
<protein>
    <recommendedName>
        <fullName evidence="13">Hexosyltransferase</fullName>
        <ecNumber evidence="13">2.4.1.-</ecNumber>
    </recommendedName>
</protein>
<dbReference type="PANTHER" id="PTHR11214">
    <property type="entry name" value="BETA-1,3-N-ACETYLGLUCOSAMINYLTRANSFERASE"/>
    <property type="match status" value="1"/>
</dbReference>
<dbReference type="EC" id="2.4.1.-" evidence="13"/>
<evidence type="ECO:0000256" key="4">
    <source>
        <dbReference type="ARBA" id="ARBA00008661"/>
    </source>
</evidence>
<dbReference type="GO" id="GO:0010208">
    <property type="term" value="P:pollen wall assembly"/>
    <property type="evidence" value="ECO:0007669"/>
    <property type="project" value="EnsemblPlants"/>
</dbReference>
<dbReference type="AlphaFoldDB" id="A0A0D9X7H3"/>
<dbReference type="Gramene" id="LPERR08G11050.1">
    <property type="protein sequence ID" value="LPERR08G11050.1"/>
    <property type="gene ID" value="LPERR08G11050"/>
</dbReference>
<name>A0A0D9X7H3_9ORYZ</name>
<comment type="cofactor">
    <cofactor evidence="1 13">
        <name>Mn(2+)</name>
        <dbReference type="ChEBI" id="CHEBI:29035"/>
    </cofactor>
</comment>
<dbReference type="GO" id="GO:0000139">
    <property type="term" value="C:Golgi membrane"/>
    <property type="evidence" value="ECO:0007669"/>
    <property type="project" value="UniProtKB-SubCell"/>
</dbReference>
<dbReference type="Gene3D" id="3.90.550.50">
    <property type="match status" value="1"/>
</dbReference>
<dbReference type="Pfam" id="PF13334">
    <property type="entry name" value="DUF4094"/>
    <property type="match status" value="1"/>
</dbReference>
<dbReference type="EnsemblPlants" id="LPERR08G11050.1">
    <property type="protein sequence ID" value="LPERR08G11050.1"/>
    <property type="gene ID" value="LPERR08G11050"/>
</dbReference>
<dbReference type="eggNOG" id="KOG2288">
    <property type="taxonomic scope" value="Eukaryota"/>
</dbReference>
<feature type="transmembrane region" description="Helical" evidence="13">
    <location>
        <begin position="21"/>
        <end position="40"/>
    </location>
</feature>
<evidence type="ECO:0000256" key="1">
    <source>
        <dbReference type="ARBA" id="ARBA00001936"/>
    </source>
</evidence>
<evidence type="ECO:0000256" key="11">
    <source>
        <dbReference type="ARBA" id="ARBA00023136"/>
    </source>
</evidence>
<keyword evidence="10 13" id="KW-0333">Golgi apparatus</keyword>
<evidence type="ECO:0000256" key="7">
    <source>
        <dbReference type="ARBA" id="ARBA00022692"/>
    </source>
</evidence>
<dbReference type="STRING" id="77586.A0A0D9X7H3"/>
<reference evidence="16" key="2">
    <citation type="submission" date="2013-12" db="EMBL/GenBank/DDBJ databases">
        <authorList>
            <person name="Yu Y."/>
            <person name="Lee S."/>
            <person name="de Baynast K."/>
            <person name="Wissotski M."/>
            <person name="Liu L."/>
            <person name="Talag J."/>
            <person name="Goicoechea J."/>
            <person name="Angelova A."/>
            <person name="Jetty R."/>
            <person name="Kudrna D."/>
            <person name="Golser W."/>
            <person name="Rivera L."/>
            <person name="Zhang J."/>
            <person name="Wing R."/>
        </authorList>
    </citation>
    <scope>NUCLEOTIDE SEQUENCE</scope>
</reference>
<evidence type="ECO:0000256" key="9">
    <source>
        <dbReference type="ARBA" id="ARBA00022989"/>
    </source>
</evidence>
<evidence type="ECO:0000313" key="16">
    <source>
        <dbReference type="Proteomes" id="UP000032180"/>
    </source>
</evidence>
<proteinExistence type="inferred from homology"/>
<dbReference type="FunFam" id="3.90.550.50:FF:000022">
    <property type="entry name" value="Hexosyltransferase"/>
    <property type="match status" value="1"/>
</dbReference>
<dbReference type="Proteomes" id="UP000032180">
    <property type="component" value="Chromosome 8"/>
</dbReference>
<dbReference type="InterPro" id="IPR025298">
    <property type="entry name" value="DUF4094"/>
</dbReference>
<keyword evidence="5 13" id="KW-0328">Glycosyltransferase</keyword>
<keyword evidence="11 13" id="KW-0472">Membrane</keyword>
<dbReference type="GO" id="GO:0180062">
    <property type="term" value="P:protein O-linked glycosylation via galactose"/>
    <property type="evidence" value="ECO:0007669"/>
    <property type="project" value="EnsemblPlants"/>
</dbReference>
<keyword evidence="7 13" id="KW-0812">Transmembrane</keyword>
<dbReference type="UniPathway" id="UPA00378"/>
<evidence type="ECO:0000256" key="10">
    <source>
        <dbReference type="ARBA" id="ARBA00023034"/>
    </source>
</evidence>